<keyword evidence="2" id="KW-1185">Reference proteome</keyword>
<reference evidence="1 2" key="1">
    <citation type="journal article" date="2014" name="Int. J. Syst. Evol. Microbiol.">
        <title>Complete genome sequence of Corynebacterium casei LMG S-19264T (=DSM 44701T), isolated from a smear-ripened cheese.</title>
        <authorList>
            <consortium name="US DOE Joint Genome Institute (JGI-PGF)"/>
            <person name="Walter F."/>
            <person name="Albersmeier A."/>
            <person name="Kalinowski J."/>
            <person name="Ruckert C."/>
        </authorList>
    </citation>
    <scope>NUCLEOTIDE SEQUENCE [LARGE SCALE GENOMIC DNA]</scope>
    <source>
        <strain evidence="1 2">CGMCC 1.7029</strain>
    </source>
</reference>
<dbReference type="OrthoDB" id="7866618at2"/>
<accession>A0A918DBS4</accession>
<organism evidence="1 2">
    <name type="scientific">Gemmobacter aquaticus</name>
    <dbReference type="NCBI Taxonomy" id="490185"/>
    <lineage>
        <taxon>Bacteria</taxon>
        <taxon>Pseudomonadati</taxon>
        <taxon>Pseudomonadota</taxon>
        <taxon>Alphaproteobacteria</taxon>
        <taxon>Rhodobacterales</taxon>
        <taxon>Paracoccaceae</taxon>
        <taxon>Gemmobacter</taxon>
    </lineage>
</organism>
<evidence type="ECO:0000313" key="1">
    <source>
        <dbReference type="EMBL" id="GGO23647.1"/>
    </source>
</evidence>
<dbReference type="RefSeq" id="WP_146286061.1">
    <property type="nucleotide sequence ID" value="NZ_BMLP01000001.1"/>
</dbReference>
<evidence type="ECO:0000313" key="2">
    <source>
        <dbReference type="Proteomes" id="UP000598196"/>
    </source>
</evidence>
<comment type="caution">
    <text evidence="1">The sequence shown here is derived from an EMBL/GenBank/DDBJ whole genome shotgun (WGS) entry which is preliminary data.</text>
</comment>
<dbReference type="SUPFAM" id="SSF158682">
    <property type="entry name" value="TerB-like"/>
    <property type="match status" value="1"/>
</dbReference>
<gene>
    <name evidence="1" type="ORF">GCM10010991_01220</name>
</gene>
<name>A0A918DBS4_9RHOB</name>
<dbReference type="InterPro" id="IPR029024">
    <property type="entry name" value="TerB-like"/>
</dbReference>
<dbReference type="Gene3D" id="1.10.3680.10">
    <property type="entry name" value="TerB-like"/>
    <property type="match status" value="1"/>
</dbReference>
<dbReference type="Pfam" id="PF04391">
    <property type="entry name" value="DUF533"/>
    <property type="match status" value="1"/>
</dbReference>
<sequence>MSFIKTLATLAVGFAAAKGVEKFRGAGGLQGMKDQMRGAGAPGGMVDQMGAMADKLGIPGGSAAVRDMMSKLGPNAAQMTEQAEAGLGSLIAAMTGAATVGAKNMGEMMGALTGATPAGPMAEENARLMIRAMIQAAKADGEIDAQERDTILSHLSDASDEEIAFVKAELDAPLDIAALAAAVGETARTQVYSAALMAISVDTDAERAYLRGLATALHLDDATVAAIHAGAGKAQL</sequence>
<dbReference type="EMBL" id="BMLP01000001">
    <property type="protein sequence ID" value="GGO23647.1"/>
    <property type="molecule type" value="Genomic_DNA"/>
</dbReference>
<protein>
    <submittedName>
        <fullName evidence="1">Uncharacterized protein</fullName>
    </submittedName>
</protein>
<dbReference type="CDD" id="cd07178">
    <property type="entry name" value="terB_like_YebE"/>
    <property type="match status" value="1"/>
</dbReference>
<dbReference type="AlphaFoldDB" id="A0A918DBS4"/>
<dbReference type="Proteomes" id="UP000598196">
    <property type="component" value="Unassembled WGS sequence"/>
</dbReference>
<dbReference type="InterPro" id="IPR007486">
    <property type="entry name" value="YebE"/>
</dbReference>
<proteinExistence type="predicted"/>